<protein>
    <submittedName>
        <fullName evidence="2">Uncharacterized protein</fullName>
    </submittedName>
</protein>
<feature type="compositionally biased region" description="Basic and acidic residues" evidence="1">
    <location>
        <begin position="1"/>
        <end position="17"/>
    </location>
</feature>
<organism evidence="2 3">
    <name type="scientific">Sphagnurus paluster</name>
    <dbReference type="NCBI Taxonomy" id="117069"/>
    <lineage>
        <taxon>Eukaryota</taxon>
        <taxon>Fungi</taxon>
        <taxon>Dikarya</taxon>
        <taxon>Basidiomycota</taxon>
        <taxon>Agaricomycotina</taxon>
        <taxon>Agaricomycetes</taxon>
        <taxon>Agaricomycetidae</taxon>
        <taxon>Agaricales</taxon>
        <taxon>Tricholomatineae</taxon>
        <taxon>Lyophyllaceae</taxon>
        <taxon>Sphagnurus</taxon>
    </lineage>
</organism>
<dbReference type="Proteomes" id="UP000717328">
    <property type="component" value="Unassembled WGS sequence"/>
</dbReference>
<accession>A0A9P7FLA4</accession>
<dbReference type="EMBL" id="JABCKI010007217">
    <property type="protein sequence ID" value="KAG5633699.1"/>
    <property type="molecule type" value="Genomic_DNA"/>
</dbReference>
<comment type="caution">
    <text evidence="2">The sequence shown here is derived from an EMBL/GenBank/DDBJ whole genome shotgun (WGS) entry which is preliminary data.</text>
</comment>
<name>A0A9P7FLA4_9AGAR</name>
<feature type="non-terminal residue" evidence="2">
    <location>
        <position position="91"/>
    </location>
</feature>
<sequence>MKELKPQPDRTQTDQKGPEPTTPTQSERPKRSRMEPRSLDATKAARKRADHAVTQAAEGTHCPAPVTTRQDWRPVVAIITGCRWLTHDFDL</sequence>
<feature type="compositionally biased region" description="Basic and acidic residues" evidence="1">
    <location>
        <begin position="27"/>
        <end position="40"/>
    </location>
</feature>
<evidence type="ECO:0000313" key="3">
    <source>
        <dbReference type="Proteomes" id="UP000717328"/>
    </source>
</evidence>
<evidence type="ECO:0000256" key="1">
    <source>
        <dbReference type="SAM" id="MobiDB-lite"/>
    </source>
</evidence>
<proteinExistence type="predicted"/>
<gene>
    <name evidence="2" type="ORF">H0H81_005940</name>
</gene>
<reference evidence="2" key="2">
    <citation type="submission" date="2021-10" db="EMBL/GenBank/DDBJ databases">
        <title>Phylogenomics reveals ancestral predisposition of the termite-cultivated fungus Termitomyces towards a domesticated lifestyle.</title>
        <authorList>
            <person name="Auxier B."/>
            <person name="Grum-Grzhimaylo A."/>
            <person name="Cardenas M.E."/>
            <person name="Lodge J.D."/>
            <person name="Laessoe T."/>
            <person name="Pedersen O."/>
            <person name="Smith M.E."/>
            <person name="Kuyper T.W."/>
            <person name="Franco-Molano E.A."/>
            <person name="Baroni T.J."/>
            <person name="Aanen D.K."/>
        </authorList>
    </citation>
    <scope>NUCLEOTIDE SEQUENCE</scope>
    <source>
        <strain evidence="2">D49</strain>
    </source>
</reference>
<keyword evidence="3" id="KW-1185">Reference proteome</keyword>
<dbReference type="AlphaFoldDB" id="A0A9P7FLA4"/>
<feature type="region of interest" description="Disordered" evidence="1">
    <location>
        <begin position="1"/>
        <end position="66"/>
    </location>
</feature>
<reference evidence="2" key="1">
    <citation type="submission" date="2021-02" db="EMBL/GenBank/DDBJ databases">
        <authorList>
            <person name="Nieuwenhuis M."/>
            <person name="Van De Peppel L.J.J."/>
        </authorList>
    </citation>
    <scope>NUCLEOTIDE SEQUENCE</scope>
    <source>
        <strain evidence="2">D49</strain>
    </source>
</reference>
<evidence type="ECO:0000313" key="2">
    <source>
        <dbReference type="EMBL" id="KAG5633699.1"/>
    </source>
</evidence>